<evidence type="ECO:0000256" key="1">
    <source>
        <dbReference type="ARBA" id="ARBA00023172"/>
    </source>
</evidence>
<reference evidence="3" key="1">
    <citation type="submission" date="2021-02" db="EMBL/GenBank/DDBJ databases">
        <authorList>
            <person name="Dougan E. K."/>
            <person name="Rhodes N."/>
            <person name="Thang M."/>
            <person name="Chan C."/>
        </authorList>
    </citation>
    <scope>NUCLEOTIDE SEQUENCE</scope>
</reference>
<keyword evidence="4" id="KW-1185">Reference proteome</keyword>
<evidence type="ECO:0000256" key="2">
    <source>
        <dbReference type="SAM" id="Phobius"/>
    </source>
</evidence>
<dbReference type="OrthoDB" id="410133at2759"/>
<comment type="caution">
    <text evidence="3">The sequence shown here is derived from an EMBL/GenBank/DDBJ whole genome shotgun (WGS) entry which is preliminary data.</text>
</comment>
<keyword evidence="2" id="KW-0812">Transmembrane</keyword>
<dbReference type="GO" id="GO:0006310">
    <property type="term" value="P:DNA recombination"/>
    <property type="evidence" value="ECO:0007669"/>
    <property type="project" value="UniProtKB-KW"/>
</dbReference>
<dbReference type="InterPro" id="IPR011010">
    <property type="entry name" value="DNA_brk_join_enz"/>
</dbReference>
<keyword evidence="2" id="KW-0472">Membrane</keyword>
<protein>
    <submittedName>
        <fullName evidence="3">Mok12 protein</fullName>
    </submittedName>
</protein>
<dbReference type="Gene3D" id="1.10.443.10">
    <property type="entry name" value="Intergrase catalytic core"/>
    <property type="match status" value="1"/>
</dbReference>
<organism evidence="3 4">
    <name type="scientific">Symbiodinium necroappetens</name>
    <dbReference type="NCBI Taxonomy" id="1628268"/>
    <lineage>
        <taxon>Eukaryota</taxon>
        <taxon>Sar</taxon>
        <taxon>Alveolata</taxon>
        <taxon>Dinophyceae</taxon>
        <taxon>Suessiales</taxon>
        <taxon>Symbiodiniaceae</taxon>
        <taxon>Symbiodinium</taxon>
    </lineage>
</organism>
<evidence type="ECO:0000313" key="4">
    <source>
        <dbReference type="Proteomes" id="UP000601435"/>
    </source>
</evidence>
<dbReference type="GO" id="GO:0015074">
    <property type="term" value="P:DNA integration"/>
    <property type="evidence" value="ECO:0007669"/>
    <property type="project" value="InterPro"/>
</dbReference>
<feature type="transmembrane region" description="Helical" evidence="2">
    <location>
        <begin position="143"/>
        <end position="163"/>
    </location>
</feature>
<accession>A0A812TYJ6</accession>
<dbReference type="GO" id="GO:0003677">
    <property type="term" value="F:DNA binding"/>
    <property type="evidence" value="ECO:0007669"/>
    <property type="project" value="InterPro"/>
</dbReference>
<sequence length="363" mass="41706">MEAARAKKTESQRREARAGTVLEKGRPMLASTRSRREKLQELFEEWLRERGRTWAGLQALAKYDVEQLNEILIWYGQWLYAEGKPYYHLSETINMFSLVCPQVRRQLQPAWDICFSWQRQEPPVHHTALPWQILLGMLSISMLWGWMDVAGILAICWGGLARVGEAMAARRRDLVLPDDVGVDCGADGSMILMAVMEPKTRFKAARHQCVKVDQPQLVKLIRCAFQPLRAEEKLWPRSGATLRARFQKLLSALGIPPNAVAGVRDFDLASLRAGGATWLMGSTESPELVRRRGRWVTAKVMEIYIQEMAAMMFLPRLEPELRENIFHWANAFDEAFEFVVWCKSLGLLPKYWLFLLQQGVIYA</sequence>
<dbReference type="InterPro" id="IPR013762">
    <property type="entry name" value="Integrase-like_cat_sf"/>
</dbReference>
<gene>
    <name evidence="3" type="primary">mok12</name>
    <name evidence="3" type="ORF">SNEC2469_LOCUS15749</name>
</gene>
<dbReference type="AlphaFoldDB" id="A0A812TYJ6"/>
<evidence type="ECO:0000313" key="3">
    <source>
        <dbReference type="EMBL" id="CAE7546657.1"/>
    </source>
</evidence>
<dbReference type="Proteomes" id="UP000601435">
    <property type="component" value="Unassembled WGS sequence"/>
</dbReference>
<name>A0A812TYJ6_9DINO</name>
<dbReference type="EMBL" id="CAJNJA010025653">
    <property type="protein sequence ID" value="CAE7546657.1"/>
    <property type="molecule type" value="Genomic_DNA"/>
</dbReference>
<keyword evidence="1" id="KW-0233">DNA recombination</keyword>
<keyword evidence="2" id="KW-1133">Transmembrane helix</keyword>
<proteinExistence type="predicted"/>
<dbReference type="SUPFAM" id="SSF56349">
    <property type="entry name" value="DNA breaking-rejoining enzymes"/>
    <property type="match status" value="1"/>
</dbReference>